<dbReference type="OrthoDB" id="2751380at2759"/>
<evidence type="ECO:0000313" key="3">
    <source>
        <dbReference type="Proteomes" id="UP000703269"/>
    </source>
</evidence>
<gene>
    <name evidence="2" type="ORF">PsYK624_173180</name>
</gene>
<dbReference type="EMBL" id="BPQB01000303">
    <property type="protein sequence ID" value="GJF01013.1"/>
    <property type="molecule type" value="Genomic_DNA"/>
</dbReference>
<evidence type="ECO:0000256" key="1">
    <source>
        <dbReference type="SAM" id="MobiDB-lite"/>
    </source>
</evidence>
<dbReference type="Proteomes" id="UP000703269">
    <property type="component" value="Unassembled WGS sequence"/>
</dbReference>
<feature type="region of interest" description="Disordered" evidence="1">
    <location>
        <begin position="56"/>
        <end position="82"/>
    </location>
</feature>
<sequence>MLEKQPVHVIKGFKSVIVPSTTARERSFFSIDQAQAWVNPIAFQALLARQKGALPSSSPAATVKQEPVETPVPQKEKWSGPTANDEVLVISDDDDDVEVVGMGYRYPGRQRTNSSAPSSSPFANLVREYQSPASTPFSSSLPTPTSTPAPTPALSRAGSLDSMHELSSRHTPDVVSKRALSPTDDSGPVRQGSGDKRRRTTDTTKAAARIYITRKAHVAEMNTITHVPDMWPVPRTSVATRIDLSASESGSSSGAAQQPTMDALIRDHSRESWGGSSGAAAGNTDVKPGILGAEAVRCRRVTLRCNGIDRCELTPKDIFKGCERYDPDPDAMRAVHEEMNNQNAKEVSLPARMLVRFYEQVMASKCKKAGCGGGPTIKPFSKGPSTYGKCLFVGCSKWRPDEKSRWDHLFMAIPPAVDEQEFVFMYNNEGKLPPGLTTDAERCAYVAHPRSGMQHCPMSHTKDGRSYTAPMVPHPCDSTMTIYVPLDRNIRKAIVIVKGAHNHPMHSKRKSTTDDRTKLSQAAHAIGVHNVTVSKLMSAPSTRMIFGGDIAQTTIVYGDRRRLRDNLREIKMTEFPRGTGWDGVLHEHQQEAARAPEKRYIQTVTTKGDIKIIVTMLPSLAKRFHSALWLAIDFTFKRVLGDMNEWEIVTFDPLVNQRT</sequence>
<feature type="region of interest" description="Disordered" evidence="1">
    <location>
        <begin position="131"/>
        <end position="207"/>
    </location>
</feature>
<evidence type="ECO:0000313" key="2">
    <source>
        <dbReference type="EMBL" id="GJF01013.1"/>
    </source>
</evidence>
<accession>A0A9P3GSD0</accession>
<dbReference type="AlphaFoldDB" id="A0A9P3GSD0"/>
<proteinExistence type="predicted"/>
<reference evidence="2 3" key="1">
    <citation type="submission" date="2021-08" db="EMBL/GenBank/DDBJ databases">
        <title>Draft Genome Sequence of Phanerochaete sordida strain YK-624.</title>
        <authorList>
            <person name="Mori T."/>
            <person name="Dohra H."/>
            <person name="Suzuki T."/>
            <person name="Kawagishi H."/>
            <person name="Hirai H."/>
        </authorList>
    </citation>
    <scope>NUCLEOTIDE SEQUENCE [LARGE SCALE GENOMIC DNA]</scope>
    <source>
        <strain evidence="2 3">YK-624</strain>
    </source>
</reference>
<keyword evidence="3" id="KW-1185">Reference proteome</keyword>
<name>A0A9P3GSD0_9APHY</name>
<protein>
    <submittedName>
        <fullName evidence="2">Uncharacterized protein</fullName>
    </submittedName>
</protein>
<feature type="compositionally biased region" description="Basic and acidic residues" evidence="1">
    <location>
        <begin position="162"/>
        <end position="176"/>
    </location>
</feature>
<feature type="compositionally biased region" description="Low complexity" evidence="1">
    <location>
        <begin position="131"/>
        <end position="144"/>
    </location>
</feature>
<organism evidence="2 3">
    <name type="scientific">Phanerochaete sordida</name>
    <dbReference type="NCBI Taxonomy" id="48140"/>
    <lineage>
        <taxon>Eukaryota</taxon>
        <taxon>Fungi</taxon>
        <taxon>Dikarya</taxon>
        <taxon>Basidiomycota</taxon>
        <taxon>Agaricomycotina</taxon>
        <taxon>Agaricomycetes</taxon>
        <taxon>Polyporales</taxon>
        <taxon>Phanerochaetaceae</taxon>
        <taxon>Phanerochaete</taxon>
    </lineage>
</organism>
<comment type="caution">
    <text evidence="2">The sequence shown here is derived from an EMBL/GenBank/DDBJ whole genome shotgun (WGS) entry which is preliminary data.</text>
</comment>